<dbReference type="GO" id="GO:0030667">
    <property type="term" value="C:secretory granule membrane"/>
    <property type="evidence" value="ECO:0007669"/>
    <property type="project" value="TreeGrafter"/>
</dbReference>
<feature type="non-terminal residue" evidence="3">
    <location>
        <position position="1"/>
    </location>
</feature>
<dbReference type="InterPro" id="IPR000323">
    <property type="entry name" value="Cu2_ascorb_mOase_N"/>
</dbReference>
<gene>
    <name evidence="3" type="ORF">AFUS01_LOCUS34121</name>
</gene>
<dbReference type="PANTHER" id="PTHR10157:SF23">
    <property type="entry name" value="MOXD1 HOMOLOG 1"/>
    <property type="match status" value="1"/>
</dbReference>
<dbReference type="GO" id="GO:0042421">
    <property type="term" value="P:norepinephrine biosynthetic process"/>
    <property type="evidence" value="ECO:0007669"/>
    <property type="project" value="TreeGrafter"/>
</dbReference>
<name>A0A8J2PJ14_9HEXA</name>
<evidence type="ECO:0000313" key="3">
    <source>
        <dbReference type="EMBL" id="CAG7823934.1"/>
    </source>
</evidence>
<dbReference type="Proteomes" id="UP000708208">
    <property type="component" value="Unassembled WGS sequence"/>
</dbReference>
<dbReference type="GO" id="GO:0005615">
    <property type="term" value="C:extracellular space"/>
    <property type="evidence" value="ECO:0007669"/>
    <property type="project" value="TreeGrafter"/>
</dbReference>
<evidence type="ECO:0000259" key="2">
    <source>
        <dbReference type="Pfam" id="PF03712"/>
    </source>
</evidence>
<dbReference type="GO" id="GO:0006589">
    <property type="term" value="P:octopamine biosynthetic process"/>
    <property type="evidence" value="ECO:0007669"/>
    <property type="project" value="TreeGrafter"/>
</dbReference>
<dbReference type="GO" id="GO:0004500">
    <property type="term" value="F:dopamine beta-monooxygenase activity"/>
    <property type="evidence" value="ECO:0007669"/>
    <property type="project" value="InterPro"/>
</dbReference>
<proteinExistence type="predicted"/>
<dbReference type="OrthoDB" id="10003276at2759"/>
<dbReference type="Pfam" id="PF03712">
    <property type="entry name" value="Cu2_monoox_C"/>
    <property type="match status" value="1"/>
</dbReference>
<dbReference type="Pfam" id="PF01082">
    <property type="entry name" value="Cu2_monooxygen"/>
    <property type="match status" value="1"/>
</dbReference>
<dbReference type="GO" id="GO:0005507">
    <property type="term" value="F:copper ion binding"/>
    <property type="evidence" value="ECO:0007669"/>
    <property type="project" value="InterPro"/>
</dbReference>
<evidence type="ECO:0000313" key="4">
    <source>
        <dbReference type="Proteomes" id="UP000708208"/>
    </source>
</evidence>
<reference evidence="3" key="1">
    <citation type="submission" date="2021-06" db="EMBL/GenBank/DDBJ databases">
        <authorList>
            <person name="Hodson N. C."/>
            <person name="Mongue J. A."/>
            <person name="Jaron S. K."/>
        </authorList>
    </citation>
    <scope>NUCLEOTIDE SEQUENCE</scope>
</reference>
<accession>A0A8J2PJ14</accession>
<organism evidence="3 4">
    <name type="scientific">Allacma fusca</name>
    <dbReference type="NCBI Taxonomy" id="39272"/>
    <lineage>
        <taxon>Eukaryota</taxon>
        <taxon>Metazoa</taxon>
        <taxon>Ecdysozoa</taxon>
        <taxon>Arthropoda</taxon>
        <taxon>Hexapoda</taxon>
        <taxon>Collembola</taxon>
        <taxon>Symphypleona</taxon>
        <taxon>Sminthuridae</taxon>
        <taxon>Allacma</taxon>
    </lineage>
</organism>
<protein>
    <submittedName>
        <fullName evidence="3">Uncharacterized protein</fullName>
    </submittedName>
</protein>
<dbReference type="InterPro" id="IPR024548">
    <property type="entry name" value="Cu2_monoox_C"/>
</dbReference>
<comment type="caution">
    <text evidence="3">The sequence shown here is derived from an EMBL/GenBank/DDBJ whole genome shotgun (WGS) entry which is preliminary data.</text>
</comment>
<dbReference type="EMBL" id="CAJVCH010531077">
    <property type="protein sequence ID" value="CAG7823934.1"/>
    <property type="molecule type" value="Genomic_DNA"/>
</dbReference>
<dbReference type="PANTHER" id="PTHR10157">
    <property type="entry name" value="DOPAMINE BETA HYDROXYLASE RELATED"/>
    <property type="match status" value="1"/>
</dbReference>
<keyword evidence="4" id="KW-1185">Reference proteome</keyword>
<sequence length="259" mass="29472">THQGNLSISDAWEISVKTKLPDGDTIYWCTAHKSPPYTTKRHIIGFKTPGGLCYETRDILRMKNLCEQFVYGWAVGADPLYLPENFGIPLNENGLPEYFLLEVHYDNPKMLSNLNYETGIIAYTTTDIREHDAGILRVGHITSASLMIPPGTSNYVITGHCSGICTQNRFPNDGINVFTVFLHSHLAGRKMRLRQFRNGTELPWLANDNHYDFNFQQNRLLSEYRKILKGDHLTYECTDESISRDPPQATLNGTTILIF</sequence>
<dbReference type="AlphaFoldDB" id="A0A8J2PJ14"/>
<evidence type="ECO:0000259" key="1">
    <source>
        <dbReference type="Pfam" id="PF01082"/>
    </source>
</evidence>
<dbReference type="GO" id="GO:0042420">
    <property type="term" value="P:dopamine catabolic process"/>
    <property type="evidence" value="ECO:0007669"/>
    <property type="project" value="TreeGrafter"/>
</dbReference>
<feature type="domain" description="Copper type II ascorbate-dependent monooxygenase N-terminal" evidence="1">
    <location>
        <begin position="49"/>
        <end position="110"/>
    </location>
</feature>
<feature type="domain" description="Copper type II ascorbate-dependent monooxygenase C-terminal" evidence="2">
    <location>
        <begin position="132"/>
        <end position="255"/>
    </location>
</feature>
<dbReference type="InterPro" id="IPR000945">
    <property type="entry name" value="DBH-like"/>
</dbReference>